<evidence type="ECO:0000256" key="1">
    <source>
        <dbReference type="ARBA" id="ARBA00004651"/>
    </source>
</evidence>
<dbReference type="GO" id="GO:0005886">
    <property type="term" value="C:plasma membrane"/>
    <property type="evidence" value="ECO:0007669"/>
    <property type="project" value="UniProtKB-SubCell"/>
</dbReference>
<dbReference type="AlphaFoldDB" id="A0A2P7MTX2"/>
<dbReference type="Proteomes" id="UP000243002">
    <property type="component" value="Unassembled WGS sequence"/>
</dbReference>
<evidence type="ECO:0000256" key="4">
    <source>
        <dbReference type="ARBA" id="ARBA00022989"/>
    </source>
</evidence>
<evidence type="ECO:0000256" key="5">
    <source>
        <dbReference type="ARBA" id="ARBA00023136"/>
    </source>
</evidence>
<keyword evidence="8" id="KW-1185">Reference proteome</keyword>
<feature type="transmembrane region" description="Helical" evidence="6">
    <location>
        <begin position="146"/>
        <end position="163"/>
    </location>
</feature>
<dbReference type="InterPro" id="IPR017039">
    <property type="entry name" value="Virul_fac_BrkB"/>
</dbReference>
<keyword evidence="5 6" id="KW-0472">Membrane</keyword>
<comment type="subcellular location">
    <subcellularLocation>
        <location evidence="1">Cell membrane</location>
        <topology evidence="1">Multi-pass membrane protein</topology>
    </subcellularLocation>
</comment>
<evidence type="ECO:0000256" key="2">
    <source>
        <dbReference type="ARBA" id="ARBA00022475"/>
    </source>
</evidence>
<sequence length="309" mass="34318">MRRWDGAQRQGLLPFWLAYKLWLKLDCVDLSAAFAYHSLQSLFPVLLIALSIAARLLGGDEGLVERLLVVVSEILPSSAMPIFSSTLSAFLRQGFGAGILGAVVLILTASNAYLTLQRGADRLWWNRPAGLEDLPWKRLVVRYLRLRIKAFGLVSLFALFIVVDQAFTSMRLLGSASLWARALEILPMARDLQRPVSSILDLFISLLIAIALAMLLLWVLPSRRVAWQPLFPGALLIGSTLTILNLVLGRILLAVGVRFQAYGLVGGVLLLSLWVWLVGVILYYGQCLCVVLERRQRVRMDASPPIEIS</sequence>
<comment type="caution">
    <text evidence="7">The sequence shown here is derived from an EMBL/GenBank/DDBJ whole genome shotgun (WGS) entry which is preliminary data.</text>
</comment>
<dbReference type="PANTHER" id="PTHR30213">
    <property type="entry name" value="INNER MEMBRANE PROTEIN YHJD"/>
    <property type="match status" value="1"/>
</dbReference>
<dbReference type="Pfam" id="PF03631">
    <property type="entry name" value="Virul_fac_BrkB"/>
    <property type="match status" value="1"/>
</dbReference>
<feature type="transmembrane region" description="Helical" evidence="6">
    <location>
        <begin position="97"/>
        <end position="116"/>
    </location>
</feature>
<keyword evidence="4 6" id="KW-1133">Transmembrane helix</keyword>
<gene>
    <name evidence="7" type="ORF">C7K55_09755</name>
</gene>
<feature type="transmembrane region" description="Helical" evidence="6">
    <location>
        <begin position="42"/>
        <end position="58"/>
    </location>
</feature>
<evidence type="ECO:0000256" key="6">
    <source>
        <dbReference type="SAM" id="Phobius"/>
    </source>
</evidence>
<dbReference type="PIRSF" id="PIRSF035875">
    <property type="entry name" value="RNase_BN"/>
    <property type="match status" value="1"/>
</dbReference>
<evidence type="ECO:0000313" key="7">
    <source>
        <dbReference type="EMBL" id="PSJ04585.1"/>
    </source>
</evidence>
<evidence type="ECO:0000256" key="3">
    <source>
        <dbReference type="ARBA" id="ARBA00022692"/>
    </source>
</evidence>
<keyword evidence="3 6" id="KW-0812">Transmembrane</keyword>
<organism evidence="7 8">
    <name type="scientific">Cyanobium usitatum str. Tous</name>
    <dbReference type="NCBI Taxonomy" id="2116684"/>
    <lineage>
        <taxon>Bacteria</taxon>
        <taxon>Bacillati</taxon>
        <taxon>Cyanobacteriota</taxon>
        <taxon>Cyanophyceae</taxon>
        <taxon>Synechococcales</taxon>
        <taxon>Prochlorococcaceae</taxon>
        <taxon>Cyanobium</taxon>
    </lineage>
</organism>
<dbReference type="OrthoDB" id="528825at2"/>
<proteinExistence type="predicted"/>
<keyword evidence="2" id="KW-1003">Cell membrane</keyword>
<name>A0A2P7MTX2_9CYAN</name>
<dbReference type="EMBL" id="PXXO01000011">
    <property type="protein sequence ID" value="PSJ04585.1"/>
    <property type="molecule type" value="Genomic_DNA"/>
</dbReference>
<feature type="transmembrane region" description="Helical" evidence="6">
    <location>
        <begin position="261"/>
        <end position="285"/>
    </location>
</feature>
<reference evidence="7 8" key="1">
    <citation type="journal article" date="2018" name="Environ. Microbiol.">
        <title>Ecological and genomic features of two widespread freshwater picocyanobacteria.</title>
        <authorList>
            <person name="Cabello-Yeves P.J."/>
            <person name="Picazo A."/>
            <person name="Camacho A."/>
            <person name="Callieri C."/>
            <person name="Rosselli R."/>
            <person name="Roda-Garcia J.J."/>
            <person name="Coutinho F.H."/>
            <person name="Rodriguez-Valera F."/>
        </authorList>
    </citation>
    <scope>NUCLEOTIDE SEQUENCE [LARGE SCALE GENOMIC DNA]</scope>
    <source>
        <strain evidence="7 8">Tous</strain>
    </source>
</reference>
<dbReference type="PANTHER" id="PTHR30213:SF1">
    <property type="entry name" value="INNER MEMBRANE PROTEIN YHJD"/>
    <property type="match status" value="1"/>
</dbReference>
<protein>
    <submittedName>
        <fullName evidence="7">YihY/virulence factor BrkB family protein</fullName>
    </submittedName>
</protein>
<feature type="transmembrane region" description="Helical" evidence="6">
    <location>
        <begin position="226"/>
        <end position="249"/>
    </location>
</feature>
<feature type="transmembrane region" description="Helical" evidence="6">
    <location>
        <begin position="199"/>
        <end position="220"/>
    </location>
</feature>
<accession>A0A2P7MTX2</accession>
<evidence type="ECO:0000313" key="8">
    <source>
        <dbReference type="Proteomes" id="UP000243002"/>
    </source>
</evidence>